<dbReference type="AlphaFoldDB" id="X1B144"/>
<feature type="region of interest" description="Disordered" evidence="1">
    <location>
        <begin position="1"/>
        <end position="32"/>
    </location>
</feature>
<evidence type="ECO:0000313" key="2">
    <source>
        <dbReference type="EMBL" id="GAG77968.1"/>
    </source>
</evidence>
<organism evidence="2">
    <name type="scientific">marine sediment metagenome</name>
    <dbReference type="NCBI Taxonomy" id="412755"/>
    <lineage>
        <taxon>unclassified sequences</taxon>
        <taxon>metagenomes</taxon>
        <taxon>ecological metagenomes</taxon>
    </lineage>
</organism>
<comment type="caution">
    <text evidence="2">The sequence shown here is derived from an EMBL/GenBank/DDBJ whole genome shotgun (WGS) entry which is preliminary data.</text>
</comment>
<accession>X1B144</accession>
<gene>
    <name evidence="2" type="ORF">S01H4_25575</name>
</gene>
<proteinExistence type="predicted"/>
<evidence type="ECO:0000256" key="1">
    <source>
        <dbReference type="SAM" id="MobiDB-lite"/>
    </source>
</evidence>
<feature type="compositionally biased region" description="Acidic residues" evidence="1">
    <location>
        <begin position="1"/>
        <end position="12"/>
    </location>
</feature>
<name>X1B144_9ZZZZ</name>
<reference evidence="2" key="1">
    <citation type="journal article" date="2014" name="Front. Microbiol.">
        <title>High frequency of phylogenetically diverse reductive dehalogenase-homologous genes in deep subseafloor sedimentary metagenomes.</title>
        <authorList>
            <person name="Kawai M."/>
            <person name="Futagami T."/>
            <person name="Toyoda A."/>
            <person name="Takaki Y."/>
            <person name="Nishi S."/>
            <person name="Hori S."/>
            <person name="Arai W."/>
            <person name="Tsubouchi T."/>
            <person name="Morono Y."/>
            <person name="Uchiyama I."/>
            <person name="Ito T."/>
            <person name="Fujiyama A."/>
            <person name="Inagaki F."/>
            <person name="Takami H."/>
        </authorList>
    </citation>
    <scope>NUCLEOTIDE SEQUENCE</scope>
    <source>
        <strain evidence="2">Expedition CK06-06</strain>
    </source>
</reference>
<protein>
    <submittedName>
        <fullName evidence="2">Uncharacterized protein</fullName>
    </submittedName>
</protein>
<dbReference type="EMBL" id="BART01012191">
    <property type="protein sequence ID" value="GAG77968.1"/>
    <property type="molecule type" value="Genomic_DNA"/>
</dbReference>
<sequence>MPEVDDLTEINLDDFKKEPGAEGPTEPEEEIEKEELPYVEVSIPTEMLIALVGGALSCQPLKRILINVIRTKKVITTRTIANTDG</sequence>